<feature type="compositionally biased region" description="Polar residues" evidence="5">
    <location>
        <begin position="482"/>
        <end position="492"/>
    </location>
</feature>
<evidence type="ECO:0000256" key="2">
    <source>
        <dbReference type="ARBA" id="ARBA00022692"/>
    </source>
</evidence>
<comment type="subcellular location">
    <subcellularLocation>
        <location evidence="1">Membrane</location>
        <topology evidence="1">Multi-pass membrane protein</topology>
    </subcellularLocation>
</comment>
<dbReference type="Proteomes" id="UP000245942">
    <property type="component" value="Unassembled WGS sequence"/>
</dbReference>
<accession>A0A316U5G2</accession>
<evidence type="ECO:0000256" key="4">
    <source>
        <dbReference type="ARBA" id="ARBA00023136"/>
    </source>
</evidence>
<keyword evidence="4 6" id="KW-0472">Membrane</keyword>
<feature type="transmembrane region" description="Helical" evidence="6">
    <location>
        <begin position="33"/>
        <end position="55"/>
    </location>
</feature>
<reference evidence="8 9" key="1">
    <citation type="journal article" date="2018" name="Mol. Biol. Evol.">
        <title>Broad Genomic Sampling Reveals a Smut Pathogenic Ancestry of the Fungal Clade Ustilaginomycotina.</title>
        <authorList>
            <person name="Kijpornyongpan T."/>
            <person name="Mondo S.J."/>
            <person name="Barry K."/>
            <person name="Sandor L."/>
            <person name="Lee J."/>
            <person name="Lipzen A."/>
            <person name="Pangilinan J."/>
            <person name="LaButti K."/>
            <person name="Hainaut M."/>
            <person name="Henrissat B."/>
            <person name="Grigoriev I.V."/>
            <person name="Spatafora J.W."/>
            <person name="Aime M.C."/>
        </authorList>
    </citation>
    <scope>NUCLEOTIDE SEQUENCE [LARGE SCALE GENOMIC DNA]</scope>
    <source>
        <strain evidence="8 9">MCA 4718</strain>
    </source>
</reference>
<evidence type="ECO:0000256" key="1">
    <source>
        <dbReference type="ARBA" id="ARBA00004141"/>
    </source>
</evidence>
<gene>
    <name evidence="8" type="ORF">BCV69DRAFT_300001</name>
</gene>
<dbReference type="GeneID" id="37016147"/>
<proteinExistence type="predicted"/>
<dbReference type="RefSeq" id="XP_025346851.1">
    <property type="nucleotide sequence ID" value="XM_025494413.1"/>
</dbReference>
<feature type="transmembrane region" description="Helical" evidence="6">
    <location>
        <begin position="109"/>
        <end position="127"/>
    </location>
</feature>
<protein>
    <recommendedName>
        <fullName evidence="7">TM7S3/TM198-like domain-containing protein</fullName>
    </recommendedName>
</protein>
<dbReference type="InterPro" id="IPR025256">
    <property type="entry name" value="TM7S3/TM198-like_dom"/>
</dbReference>
<name>A0A316U5G2_9BASI</name>
<dbReference type="EMBL" id="KZ819330">
    <property type="protein sequence ID" value="PWN19691.1"/>
    <property type="molecule type" value="Genomic_DNA"/>
</dbReference>
<feature type="transmembrane region" description="Helical" evidence="6">
    <location>
        <begin position="76"/>
        <end position="103"/>
    </location>
</feature>
<dbReference type="GO" id="GO:0016020">
    <property type="term" value="C:membrane"/>
    <property type="evidence" value="ECO:0007669"/>
    <property type="project" value="UniProtKB-SubCell"/>
</dbReference>
<feature type="compositionally biased region" description="Low complexity" evidence="5">
    <location>
        <begin position="436"/>
        <end position="453"/>
    </location>
</feature>
<evidence type="ECO:0000256" key="5">
    <source>
        <dbReference type="SAM" id="MobiDB-lite"/>
    </source>
</evidence>
<dbReference type="OrthoDB" id="3364886at2759"/>
<evidence type="ECO:0000256" key="6">
    <source>
        <dbReference type="SAM" id="Phobius"/>
    </source>
</evidence>
<dbReference type="AlphaFoldDB" id="A0A316U5G2"/>
<evidence type="ECO:0000256" key="3">
    <source>
        <dbReference type="ARBA" id="ARBA00022989"/>
    </source>
</evidence>
<keyword evidence="2 6" id="KW-0812">Transmembrane</keyword>
<feature type="region of interest" description="Disordered" evidence="5">
    <location>
        <begin position="423"/>
        <end position="492"/>
    </location>
</feature>
<keyword evidence="3 6" id="KW-1133">Transmembrane helix</keyword>
<evidence type="ECO:0000313" key="8">
    <source>
        <dbReference type="EMBL" id="PWN19691.1"/>
    </source>
</evidence>
<feature type="transmembrane region" description="Helical" evidence="6">
    <location>
        <begin position="255"/>
        <end position="274"/>
    </location>
</feature>
<sequence length="526" mass="56831">MPGDVGPVISMLYRRDALFSLATLLSENKSFKIVFGVVWIICGLLLLFFGLDSFRWLSSFRSKGSSIPSTKQPRRILGAGVGGILIGFLAGSTLSILLITSFATRQSSTLTPGGLLVAWLIPGLIVAPLAGHFSFLSRVLTGLLGSMNLVLLLTALGGVHTLATRAALLVVAAPVLTVPLLIPPKSRWGQVKWWLLNINTSFVGAMIFLDGIALFASPQDTSHAWLDLWTLLFAPDLGASESTIVQQWGTTAFKGYVAGAIILVLAGIAFEWYFDHCADEDVGEEWSDYLGVSTEQAEKDTEGRPDAAYMPEMGGSRAYGEVRAGILDVPQSLWARIKSHGRYRRGAPAAYGGYSEGRSTPLAEQPSYTERVASIRSFRRSGRRPARYVPHEDEEAIDGDFDVEFEGVYAYADQQKDGLHLAIPQYTSPGMPRIPSYSSEPHQSQSSSLISGSTAVEKTGEEISQKDLDNVSPPATAFSGDLASQESPGQVTATPSLLNAVERIQRAQQETRMDAESQSVCYASAI</sequence>
<feature type="transmembrane region" description="Helical" evidence="6">
    <location>
        <begin position="194"/>
        <end position="216"/>
    </location>
</feature>
<evidence type="ECO:0000259" key="7">
    <source>
        <dbReference type="Pfam" id="PF13886"/>
    </source>
</evidence>
<dbReference type="Pfam" id="PF13886">
    <property type="entry name" value="TM7S3_TM198"/>
    <property type="match status" value="1"/>
</dbReference>
<keyword evidence="9" id="KW-1185">Reference proteome</keyword>
<organism evidence="8 9">
    <name type="scientific">Pseudomicrostroma glucosiphilum</name>
    <dbReference type="NCBI Taxonomy" id="1684307"/>
    <lineage>
        <taxon>Eukaryota</taxon>
        <taxon>Fungi</taxon>
        <taxon>Dikarya</taxon>
        <taxon>Basidiomycota</taxon>
        <taxon>Ustilaginomycotina</taxon>
        <taxon>Exobasidiomycetes</taxon>
        <taxon>Microstromatales</taxon>
        <taxon>Microstromatales incertae sedis</taxon>
        <taxon>Pseudomicrostroma</taxon>
    </lineage>
</organism>
<feature type="domain" description="TM7S3/TM198-like" evidence="7">
    <location>
        <begin position="84"/>
        <end position="270"/>
    </location>
</feature>
<feature type="compositionally biased region" description="Basic and acidic residues" evidence="5">
    <location>
        <begin position="458"/>
        <end position="469"/>
    </location>
</feature>
<evidence type="ECO:0000313" key="9">
    <source>
        <dbReference type="Proteomes" id="UP000245942"/>
    </source>
</evidence>